<proteinExistence type="predicted"/>
<accession>A0ACC0UGZ5</accession>
<dbReference type="Proteomes" id="UP001207468">
    <property type="component" value="Unassembled WGS sequence"/>
</dbReference>
<name>A0ACC0UGZ5_9AGAM</name>
<evidence type="ECO:0000313" key="1">
    <source>
        <dbReference type="EMBL" id="KAI9510772.1"/>
    </source>
</evidence>
<gene>
    <name evidence="1" type="ORF">F5148DRAFT_1176319</name>
</gene>
<dbReference type="EMBL" id="JAGFNK010000034">
    <property type="protein sequence ID" value="KAI9510772.1"/>
    <property type="molecule type" value="Genomic_DNA"/>
</dbReference>
<keyword evidence="2" id="KW-1185">Reference proteome</keyword>
<organism evidence="1 2">
    <name type="scientific">Russula earlei</name>
    <dbReference type="NCBI Taxonomy" id="71964"/>
    <lineage>
        <taxon>Eukaryota</taxon>
        <taxon>Fungi</taxon>
        <taxon>Dikarya</taxon>
        <taxon>Basidiomycota</taxon>
        <taxon>Agaricomycotina</taxon>
        <taxon>Agaricomycetes</taxon>
        <taxon>Russulales</taxon>
        <taxon>Russulaceae</taxon>
        <taxon>Russula</taxon>
    </lineage>
</organism>
<comment type="caution">
    <text evidence="1">The sequence shown here is derived from an EMBL/GenBank/DDBJ whole genome shotgun (WGS) entry which is preliminary data.</text>
</comment>
<sequence length="266" mass="29939">MHVLGWKYSGSKWTPTYPSRCGIWSTTNADGHINAKCNRFINLSKKNSYITMVHRYDLRPKAKGRIGHHPSPDASGSLNEDTSTSPPSSAEDGIVSSRLEGQVPRTQYAPLMVQKTPAPLQDLGAQRVEDWLSRSIASPAIIDIMGSTGYRVQGAPETLEEIQEARMREEARRHREAVRIWEEQLRRQFEEEIGALCARIAALRHERDAAVARVRLEWERKRAIARGEVVEEVEDCDMGSDEEAYSDYTPSQSRLCGAAAWDTRSS</sequence>
<protein>
    <submittedName>
        <fullName evidence="1">Uncharacterized protein</fullName>
    </submittedName>
</protein>
<evidence type="ECO:0000313" key="2">
    <source>
        <dbReference type="Proteomes" id="UP001207468"/>
    </source>
</evidence>
<reference evidence="1" key="1">
    <citation type="submission" date="2021-03" db="EMBL/GenBank/DDBJ databases">
        <title>Evolutionary priming and transition to the ectomycorrhizal habit in an iconic lineage of mushroom-forming fungi: is preadaptation a requirement?</title>
        <authorList>
            <consortium name="DOE Joint Genome Institute"/>
            <person name="Looney B.P."/>
            <person name="Miyauchi S."/>
            <person name="Morin E."/>
            <person name="Drula E."/>
            <person name="Courty P.E."/>
            <person name="Chicoki N."/>
            <person name="Fauchery L."/>
            <person name="Kohler A."/>
            <person name="Kuo A."/>
            <person name="LaButti K."/>
            <person name="Pangilinan J."/>
            <person name="Lipzen A."/>
            <person name="Riley R."/>
            <person name="Andreopoulos W."/>
            <person name="He G."/>
            <person name="Johnson J."/>
            <person name="Barry K.W."/>
            <person name="Grigoriev I.V."/>
            <person name="Nagy L."/>
            <person name="Hibbett D."/>
            <person name="Henrissat B."/>
            <person name="Matheny P.B."/>
            <person name="Labbe J."/>
            <person name="Martin A.F."/>
        </authorList>
    </citation>
    <scope>NUCLEOTIDE SEQUENCE</scope>
    <source>
        <strain evidence="1">BPL698</strain>
    </source>
</reference>